<evidence type="ECO:0008006" key="3">
    <source>
        <dbReference type="Google" id="ProtNLM"/>
    </source>
</evidence>
<keyword evidence="2" id="KW-1185">Reference proteome</keyword>
<dbReference type="EMBL" id="FP565809">
    <property type="protein sequence ID" value="CBH20318.1"/>
    <property type="molecule type" value="Genomic_DNA"/>
</dbReference>
<evidence type="ECO:0000313" key="2">
    <source>
        <dbReference type="Proteomes" id="UP000007041"/>
    </source>
</evidence>
<protein>
    <recommendedName>
        <fullName evidence="3">Type 4 fimbrial biogenesis protein PilX N-terminal domain-containing protein</fullName>
    </recommendedName>
</protein>
<reference evidence="2" key="1">
    <citation type="journal article" date="2010" name="BMC Genomics">
        <title>Clostridium sticklandii, a specialist in amino acid degradation:revisiting its metabolism through its genome sequence.</title>
        <authorList>
            <person name="Fonknechten N."/>
            <person name="Chaussonnerie S."/>
            <person name="Tricot S."/>
            <person name="Lajus A."/>
            <person name="Andreesen J.R."/>
            <person name="Perchat N."/>
            <person name="Pelletier E."/>
            <person name="Gouyvenoux M."/>
            <person name="Barbe V."/>
            <person name="Salanoubat M."/>
            <person name="Le Paslier D."/>
            <person name="Weissenbach J."/>
            <person name="Cohen G.N."/>
            <person name="Kreimeyer A."/>
        </authorList>
    </citation>
    <scope>NUCLEOTIDE SEQUENCE [LARGE SCALE GENOMIC DNA]</scope>
    <source>
        <strain evidence="2">ATCC 12662 / DSM 519 / JCM 1433 / CCUG 9281 / NCIMB 10654 / HF</strain>
    </source>
</reference>
<dbReference type="BioCyc" id="CSTI499177:GJE9-196-MONOMER"/>
<name>E3PU57_ACESD</name>
<dbReference type="Proteomes" id="UP000007041">
    <property type="component" value="Chromosome"/>
</dbReference>
<dbReference type="KEGG" id="cst:CLOST_0188"/>
<proteinExistence type="predicted"/>
<evidence type="ECO:0000313" key="1">
    <source>
        <dbReference type="EMBL" id="CBH20318.1"/>
    </source>
</evidence>
<sequence>MKNRKGVSLIWVIIALVFVSIMTMSISTIAQSNILQAKRQDDTLQAYYIARSGAELTYEALITSSPSLLIPFTSSSNSGNTHTLTQNNIVIGEGNADIKVTSYNIDTVKRIKIESTGKLNNVTKTIYLEFDASTYGDIRWIY</sequence>
<dbReference type="RefSeq" id="WP_013360411.1">
    <property type="nucleotide sequence ID" value="NC_014614.1"/>
</dbReference>
<dbReference type="GeneID" id="35559417"/>
<accession>E3PU57</accession>
<gene>
    <name evidence="1" type="ordered locus">CLOST_0188</name>
</gene>
<dbReference type="STRING" id="1511.CLOST_0188"/>
<organism evidence="1 2">
    <name type="scientific">Acetoanaerobium sticklandii (strain ATCC 12662 / DSM 519 / JCM 1433 / CCUG 9281 / NCIMB 10654 / HF)</name>
    <name type="common">Clostridium sticklandii</name>
    <dbReference type="NCBI Taxonomy" id="499177"/>
    <lineage>
        <taxon>Bacteria</taxon>
        <taxon>Bacillati</taxon>
        <taxon>Bacillota</taxon>
        <taxon>Clostridia</taxon>
        <taxon>Peptostreptococcales</taxon>
        <taxon>Filifactoraceae</taxon>
        <taxon>Acetoanaerobium</taxon>
    </lineage>
</organism>
<dbReference type="AlphaFoldDB" id="E3PU57"/>
<dbReference type="HOGENOM" id="CLU_1812458_0_0_9"/>